<evidence type="ECO:0000313" key="1">
    <source>
        <dbReference type="EMBL" id="KAJ7990240.1"/>
    </source>
</evidence>
<gene>
    <name evidence="1" type="ORF">DPEC_G00298280</name>
</gene>
<comment type="caution">
    <text evidence="1">The sequence shown here is derived from an EMBL/GenBank/DDBJ whole genome shotgun (WGS) entry which is preliminary data.</text>
</comment>
<organism evidence="1 2">
    <name type="scientific">Dallia pectoralis</name>
    <name type="common">Alaska blackfish</name>
    <dbReference type="NCBI Taxonomy" id="75939"/>
    <lineage>
        <taxon>Eukaryota</taxon>
        <taxon>Metazoa</taxon>
        <taxon>Chordata</taxon>
        <taxon>Craniata</taxon>
        <taxon>Vertebrata</taxon>
        <taxon>Euteleostomi</taxon>
        <taxon>Actinopterygii</taxon>
        <taxon>Neopterygii</taxon>
        <taxon>Teleostei</taxon>
        <taxon>Protacanthopterygii</taxon>
        <taxon>Esociformes</taxon>
        <taxon>Umbridae</taxon>
        <taxon>Dallia</taxon>
    </lineage>
</organism>
<accession>A0ACC2FG36</accession>
<dbReference type="EMBL" id="CM055755">
    <property type="protein sequence ID" value="KAJ7990240.1"/>
    <property type="molecule type" value="Genomic_DNA"/>
</dbReference>
<reference evidence="1" key="1">
    <citation type="submission" date="2021-05" db="EMBL/GenBank/DDBJ databases">
        <authorList>
            <person name="Pan Q."/>
            <person name="Jouanno E."/>
            <person name="Zahm M."/>
            <person name="Klopp C."/>
            <person name="Cabau C."/>
            <person name="Louis A."/>
            <person name="Berthelot C."/>
            <person name="Parey E."/>
            <person name="Roest Crollius H."/>
            <person name="Montfort J."/>
            <person name="Robinson-Rechavi M."/>
            <person name="Bouchez O."/>
            <person name="Lampietro C."/>
            <person name="Lopez Roques C."/>
            <person name="Donnadieu C."/>
            <person name="Postlethwait J."/>
            <person name="Bobe J."/>
            <person name="Dillon D."/>
            <person name="Chandos A."/>
            <person name="von Hippel F."/>
            <person name="Guiguen Y."/>
        </authorList>
    </citation>
    <scope>NUCLEOTIDE SEQUENCE</scope>
    <source>
        <strain evidence="1">YG-Jan2019</strain>
    </source>
</reference>
<dbReference type="Proteomes" id="UP001157502">
    <property type="component" value="Chromosome 28"/>
</dbReference>
<protein>
    <submittedName>
        <fullName evidence="1">Uncharacterized protein</fullName>
    </submittedName>
</protein>
<proteinExistence type="predicted"/>
<evidence type="ECO:0000313" key="2">
    <source>
        <dbReference type="Proteomes" id="UP001157502"/>
    </source>
</evidence>
<sequence length="123" mass="14131">MGRNSAVRIVKSFDCMLPTTRIADEVSELRAEVIFDGRCEPIVVRHCLLFCVEQRVTTHHNSVVLSTETERVREKTWPRVGGTFTWDVAFSIHIPQQQLFKPRRLLLPEAPQESQRCLGICVL</sequence>
<name>A0ACC2FG36_DALPE</name>
<keyword evidence="2" id="KW-1185">Reference proteome</keyword>